<evidence type="ECO:0000313" key="1">
    <source>
        <dbReference type="EMBL" id="KAH6656154.1"/>
    </source>
</evidence>
<proteinExistence type="predicted"/>
<dbReference type="RefSeq" id="XP_045960419.1">
    <property type="nucleotide sequence ID" value="XM_046109149.1"/>
</dbReference>
<organism evidence="1 2">
    <name type="scientific">Truncatella angustata</name>
    <dbReference type="NCBI Taxonomy" id="152316"/>
    <lineage>
        <taxon>Eukaryota</taxon>
        <taxon>Fungi</taxon>
        <taxon>Dikarya</taxon>
        <taxon>Ascomycota</taxon>
        <taxon>Pezizomycotina</taxon>
        <taxon>Sordariomycetes</taxon>
        <taxon>Xylariomycetidae</taxon>
        <taxon>Amphisphaeriales</taxon>
        <taxon>Sporocadaceae</taxon>
        <taxon>Truncatella</taxon>
    </lineage>
</organism>
<accession>A0A9P9A0N0</accession>
<comment type="caution">
    <text evidence="1">The sequence shown here is derived from an EMBL/GenBank/DDBJ whole genome shotgun (WGS) entry which is preliminary data.</text>
</comment>
<gene>
    <name evidence="1" type="ORF">BKA67DRAFT_690821</name>
</gene>
<reference evidence="1" key="1">
    <citation type="journal article" date="2021" name="Nat. Commun.">
        <title>Genetic determinants of endophytism in the Arabidopsis root mycobiome.</title>
        <authorList>
            <person name="Mesny F."/>
            <person name="Miyauchi S."/>
            <person name="Thiergart T."/>
            <person name="Pickel B."/>
            <person name="Atanasova L."/>
            <person name="Karlsson M."/>
            <person name="Huettel B."/>
            <person name="Barry K.W."/>
            <person name="Haridas S."/>
            <person name="Chen C."/>
            <person name="Bauer D."/>
            <person name="Andreopoulos W."/>
            <person name="Pangilinan J."/>
            <person name="LaButti K."/>
            <person name="Riley R."/>
            <person name="Lipzen A."/>
            <person name="Clum A."/>
            <person name="Drula E."/>
            <person name="Henrissat B."/>
            <person name="Kohler A."/>
            <person name="Grigoriev I.V."/>
            <person name="Martin F.M."/>
            <person name="Hacquard S."/>
        </authorList>
    </citation>
    <scope>NUCLEOTIDE SEQUENCE</scope>
    <source>
        <strain evidence="1">MPI-SDFR-AT-0073</strain>
    </source>
</reference>
<keyword evidence="2" id="KW-1185">Reference proteome</keyword>
<evidence type="ECO:0000313" key="2">
    <source>
        <dbReference type="Proteomes" id="UP000758603"/>
    </source>
</evidence>
<dbReference type="AlphaFoldDB" id="A0A9P9A0N0"/>
<sequence length="148" mass="15782">MTRALLQIVTAGGLMDTTTADHTTQTGVVIGTTTVTVIHTVRHNVTMRRETEVLALVLAVVMKGDIAGATAIRDLDQFLVIGIDLRHILEVHHAGLSIPRGGAGLARAKTVHVVANTESQGLEVQSTVERRSWSIASLAIYSGTCYVD</sequence>
<dbReference type="GeneID" id="70138040"/>
<protein>
    <submittedName>
        <fullName evidence="1">Uncharacterized protein</fullName>
    </submittedName>
</protein>
<dbReference type="Proteomes" id="UP000758603">
    <property type="component" value="Unassembled WGS sequence"/>
</dbReference>
<dbReference type="EMBL" id="JAGPXC010000003">
    <property type="protein sequence ID" value="KAH6656154.1"/>
    <property type="molecule type" value="Genomic_DNA"/>
</dbReference>
<name>A0A9P9A0N0_9PEZI</name>